<protein>
    <submittedName>
        <fullName evidence="3">Predicted protein</fullName>
    </submittedName>
</protein>
<reference evidence="4" key="1">
    <citation type="submission" date="2009-02" db="EMBL/GenBank/DDBJ databases">
        <title>Annotation of Streptomyces viridochromogenes strain DSM 40736.</title>
        <authorList>
            <consortium name="The Broad Institute Genome Sequencing Platform"/>
            <consortium name="Broad Institute Microbial Sequencing Center"/>
            <person name="Fischbach M."/>
            <person name="Godfrey P."/>
            <person name="Ward D."/>
            <person name="Young S."/>
            <person name="Zeng Q."/>
            <person name="Koehrsen M."/>
            <person name="Alvarado L."/>
            <person name="Berlin A.M."/>
            <person name="Bochicchio J."/>
            <person name="Borenstein D."/>
            <person name="Chapman S.B."/>
            <person name="Chen Z."/>
            <person name="Engels R."/>
            <person name="Freedman E."/>
            <person name="Gellesch M."/>
            <person name="Goldberg J."/>
            <person name="Griggs A."/>
            <person name="Gujja S."/>
            <person name="Heilman E.R."/>
            <person name="Heiman D.I."/>
            <person name="Hepburn T.A."/>
            <person name="Howarth C."/>
            <person name="Jen D."/>
            <person name="Larson L."/>
            <person name="Lewis B."/>
            <person name="Mehta T."/>
            <person name="Park D."/>
            <person name="Pearson M."/>
            <person name="Richards J."/>
            <person name="Roberts A."/>
            <person name="Saif S."/>
            <person name="Shea T.D."/>
            <person name="Shenoy N."/>
            <person name="Sisk P."/>
            <person name="Stolte C."/>
            <person name="Sykes S.N."/>
            <person name="Thomson T."/>
            <person name="Walk T."/>
            <person name="White J."/>
            <person name="Yandava C."/>
            <person name="Straight P."/>
            <person name="Clardy J."/>
            <person name="Hung D."/>
            <person name="Kolter R."/>
            <person name="Mekalanos J."/>
            <person name="Walker S."/>
            <person name="Walsh C.T."/>
            <person name="Wieland-Brown L.C."/>
            <person name="Haas B."/>
            <person name="Nusbaum C."/>
            <person name="Birren B."/>
        </authorList>
    </citation>
    <scope>NUCLEOTIDE SEQUENCE [LARGE SCALE GENOMIC DNA]</scope>
    <source>
        <strain evidence="4">DSM 40736 / JCM 4977 / BCRC 1201 / Tue 494</strain>
    </source>
</reference>
<dbReference type="AlphaFoldDB" id="D9X1I3"/>
<dbReference type="Pfam" id="PF08533">
    <property type="entry name" value="Glyco_hydro_42C"/>
    <property type="match status" value="1"/>
</dbReference>
<name>D9X1I3_STRVT</name>
<proteinExistence type="predicted"/>
<dbReference type="GO" id="GO:0004565">
    <property type="term" value="F:beta-galactosidase activity"/>
    <property type="evidence" value="ECO:0007669"/>
    <property type="project" value="InterPro"/>
</dbReference>
<feature type="region of interest" description="Disordered" evidence="1">
    <location>
        <begin position="1"/>
        <end position="43"/>
    </location>
</feature>
<sequence length="96" mass="10192">MRRESGSARTGSPPSSSPGRPASSASTAAPANSSRPVFTSATARDGRRVRFLHNWSWDEVSVPVPAAVRDVLSETAYAEAVPLGPWDVKVLQDEVS</sequence>
<dbReference type="Gene3D" id="2.60.40.1180">
    <property type="entry name" value="Golgi alpha-mannosidase II"/>
    <property type="match status" value="1"/>
</dbReference>
<keyword evidence="4" id="KW-1185">Reference proteome</keyword>
<dbReference type="eggNOG" id="COG1874">
    <property type="taxonomic scope" value="Bacteria"/>
</dbReference>
<feature type="compositionally biased region" description="Low complexity" evidence="1">
    <location>
        <begin position="7"/>
        <end position="36"/>
    </location>
</feature>
<dbReference type="HOGENOM" id="CLU_2358597_0_0_11"/>
<evidence type="ECO:0000313" key="4">
    <source>
        <dbReference type="Proteomes" id="UP000004184"/>
    </source>
</evidence>
<dbReference type="EMBL" id="GG657757">
    <property type="protein sequence ID" value="EFL35642.1"/>
    <property type="molecule type" value="Genomic_DNA"/>
</dbReference>
<dbReference type="Proteomes" id="UP000004184">
    <property type="component" value="Unassembled WGS sequence"/>
</dbReference>
<evidence type="ECO:0000259" key="2">
    <source>
        <dbReference type="Pfam" id="PF08533"/>
    </source>
</evidence>
<evidence type="ECO:0000313" key="3">
    <source>
        <dbReference type="EMBL" id="EFL35642.1"/>
    </source>
</evidence>
<dbReference type="InterPro" id="IPR013780">
    <property type="entry name" value="Glyco_hydro_b"/>
</dbReference>
<feature type="domain" description="Beta-galactosidase C-terminal" evidence="2">
    <location>
        <begin position="45"/>
        <end position="92"/>
    </location>
</feature>
<dbReference type="GO" id="GO:0006012">
    <property type="term" value="P:galactose metabolic process"/>
    <property type="evidence" value="ECO:0007669"/>
    <property type="project" value="InterPro"/>
</dbReference>
<dbReference type="InterPro" id="IPR013739">
    <property type="entry name" value="Beta_galactosidase_C"/>
</dbReference>
<accession>D9X1I3</accession>
<evidence type="ECO:0000256" key="1">
    <source>
        <dbReference type="SAM" id="MobiDB-lite"/>
    </source>
</evidence>
<dbReference type="STRING" id="591159.SSQG_06160"/>
<gene>
    <name evidence="3" type="ORF">SSQG_06160</name>
</gene>
<organism evidence="3 4">
    <name type="scientific">Streptomyces viridochromogenes (strain DSM 40736 / JCM 4977 / BCRC 1201 / Tue 494)</name>
    <dbReference type="NCBI Taxonomy" id="591159"/>
    <lineage>
        <taxon>Bacteria</taxon>
        <taxon>Bacillati</taxon>
        <taxon>Actinomycetota</taxon>
        <taxon>Actinomycetes</taxon>
        <taxon>Kitasatosporales</taxon>
        <taxon>Streptomycetaceae</taxon>
        <taxon>Streptomyces</taxon>
    </lineage>
</organism>